<keyword evidence="2" id="KW-1185">Reference proteome</keyword>
<gene>
    <name evidence="1" type="ORF">KTN04_07050</name>
</gene>
<protein>
    <submittedName>
        <fullName evidence="1">Uncharacterized protein</fullName>
    </submittedName>
</protein>
<dbReference type="RefSeq" id="WP_217334518.1">
    <property type="nucleotide sequence ID" value="NZ_JAHQZT010000007.1"/>
</dbReference>
<proteinExistence type="predicted"/>
<dbReference type="EMBL" id="JAHQZT010000007">
    <property type="protein sequence ID" value="MBV0933091.1"/>
    <property type="molecule type" value="Genomic_DNA"/>
</dbReference>
<evidence type="ECO:0000313" key="1">
    <source>
        <dbReference type="EMBL" id="MBV0933091.1"/>
    </source>
</evidence>
<accession>A0ABS6M9X9</accession>
<reference evidence="1 2" key="1">
    <citation type="submission" date="2021-06" db="EMBL/GenBank/DDBJ databases">
        <title>Bacterium isolated from marine sediment.</title>
        <authorList>
            <person name="Zhu K.-L."/>
            <person name="Du Z.-J."/>
            <person name="Liang Q.-Y."/>
        </authorList>
    </citation>
    <scope>NUCLEOTIDE SEQUENCE [LARGE SCALE GENOMIC DNA]</scope>
    <source>
        <strain evidence="1 2">A346</strain>
    </source>
</reference>
<organism evidence="1 2">
    <name type="scientific">Marinobacterium weihaiense</name>
    <dbReference type="NCBI Taxonomy" id="2851016"/>
    <lineage>
        <taxon>Bacteria</taxon>
        <taxon>Pseudomonadati</taxon>
        <taxon>Pseudomonadota</taxon>
        <taxon>Gammaproteobacteria</taxon>
        <taxon>Oceanospirillales</taxon>
        <taxon>Oceanospirillaceae</taxon>
        <taxon>Marinobacterium</taxon>
    </lineage>
</organism>
<comment type="caution">
    <text evidence="1">The sequence shown here is derived from an EMBL/GenBank/DDBJ whole genome shotgun (WGS) entry which is preliminary data.</text>
</comment>
<dbReference type="Proteomes" id="UP000755551">
    <property type="component" value="Unassembled WGS sequence"/>
</dbReference>
<evidence type="ECO:0000313" key="2">
    <source>
        <dbReference type="Proteomes" id="UP000755551"/>
    </source>
</evidence>
<name>A0ABS6M9X9_9GAMM</name>
<sequence length="71" mass="8104">MTFQINAWLERPNPTLSISDKNSGMMLLQWHGAQLQRLMNKGGLVAADFHRSSENEQQALARELFLLCCQD</sequence>